<accession>A0ABW9BA11</accession>
<evidence type="ECO:0000313" key="1">
    <source>
        <dbReference type="EMBL" id="MFM0237137.1"/>
    </source>
</evidence>
<dbReference type="RefSeq" id="WP_167315761.1">
    <property type="nucleotide sequence ID" value="NZ_JAQQCK010000005.1"/>
</dbReference>
<keyword evidence="2" id="KW-1185">Reference proteome</keyword>
<comment type="caution">
    <text evidence="1">The sequence shown here is derived from an EMBL/GenBank/DDBJ whole genome shotgun (WGS) entry which is preliminary data.</text>
</comment>
<sequence>MMRIERQIRERRRPHCEERIEKAWNAAWPDAAGYRTAKTDGAKRG</sequence>
<organism evidence="1 2">
    <name type="scientific">Paraburkholderia phytofirmans</name>
    <dbReference type="NCBI Taxonomy" id="261302"/>
    <lineage>
        <taxon>Bacteria</taxon>
        <taxon>Pseudomonadati</taxon>
        <taxon>Pseudomonadota</taxon>
        <taxon>Betaproteobacteria</taxon>
        <taxon>Burkholderiales</taxon>
        <taxon>Burkholderiaceae</taxon>
        <taxon>Paraburkholderia</taxon>
    </lineage>
</organism>
<proteinExistence type="predicted"/>
<reference evidence="1 2" key="1">
    <citation type="journal article" date="2024" name="Chem. Sci.">
        <title>Discovery of megapolipeptins by genome mining of a Burkholderiales bacteria collection.</title>
        <authorList>
            <person name="Paulo B.S."/>
            <person name="Recchia M.J.J."/>
            <person name="Lee S."/>
            <person name="Fergusson C.H."/>
            <person name="Romanowski S.B."/>
            <person name="Hernandez A."/>
            <person name="Krull N."/>
            <person name="Liu D.Y."/>
            <person name="Cavanagh H."/>
            <person name="Bos A."/>
            <person name="Gray C.A."/>
            <person name="Murphy B.T."/>
            <person name="Linington R.G."/>
            <person name="Eustaquio A.S."/>
        </authorList>
    </citation>
    <scope>NUCLEOTIDE SEQUENCE [LARGE SCALE GENOMIC DNA]</scope>
    <source>
        <strain evidence="1 2">RL17-351-BIE-A</strain>
    </source>
</reference>
<protein>
    <submittedName>
        <fullName evidence="1">Uncharacterized protein</fullName>
    </submittedName>
</protein>
<evidence type="ECO:0000313" key="2">
    <source>
        <dbReference type="Proteomes" id="UP001629274"/>
    </source>
</evidence>
<dbReference type="EMBL" id="JAQQDR010000001">
    <property type="protein sequence ID" value="MFM0237137.1"/>
    <property type="molecule type" value="Genomic_DNA"/>
</dbReference>
<dbReference type="Proteomes" id="UP001629274">
    <property type="component" value="Unassembled WGS sequence"/>
</dbReference>
<gene>
    <name evidence="1" type="ORF">PQR03_03230</name>
</gene>
<name>A0ABW9BA11_9BURK</name>